<feature type="region of interest" description="Disordered" evidence="1">
    <location>
        <begin position="157"/>
        <end position="181"/>
    </location>
</feature>
<proteinExistence type="predicted"/>
<evidence type="ECO:0000256" key="1">
    <source>
        <dbReference type="SAM" id="MobiDB-lite"/>
    </source>
</evidence>
<comment type="caution">
    <text evidence="2">The sequence shown here is derived from an EMBL/GenBank/DDBJ whole genome shotgun (WGS) entry which is preliminary data.</text>
</comment>
<keyword evidence="3" id="KW-1185">Reference proteome</keyword>
<evidence type="ECO:0000313" key="3">
    <source>
        <dbReference type="Proteomes" id="UP000243217"/>
    </source>
</evidence>
<protein>
    <submittedName>
        <fullName evidence="2">Uncharacterized protein</fullName>
    </submittedName>
</protein>
<feature type="compositionally biased region" description="Low complexity" evidence="1">
    <location>
        <begin position="170"/>
        <end position="181"/>
    </location>
</feature>
<dbReference type="EMBL" id="JNBS01002314">
    <property type="protein sequence ID" value="OQR92596.1"/>
    <property type="molecule type" value="Genomic_DNA"/>
</dbReference>
<name>A0A1V9Z3L9_9STRA</name>
<feature type="compositionally biased region" description="Polar residues" evidence="1">
    <location>
        <begin position="214"/>
        <end position="225"/>
    </location>
</feature>
<accession>A0A1V9Z3L9</accession>
<feature type="region of interest" description="Disordered" evidence="1">
    <location>
        <begin position="214"/>
        <end position="237"/>
    </location>
</feature>
<organism evidence="2 3">
    <name type="scientific">Thraustotheca clavata</name>
    <dbReference type="NCBI Taxonomy" id="74557"/>
    <lineage>
        <taxon>Eukaryota</taxon>
        <taxon>Sar</taxon>
        <taxon>Stramenopiles</taxon>
        <taxon>Oomycota</taxon>
        <taxon>Saprolegniomycetes</taxon>
        <taxon>Saprolegniales</taxon>
        <taxon>Achlyaceae</taxon>
        <taxon>Thraustotheca</taxon>
    </lineage>
</organism>
<reference evidence="2 3" key="1">
    <citation type="journal article" date="2014" name="Genome Biol. Evol.">
        <title>The secreted proteins of Achlya hypogyna and Thraustotheca clavata identify the ancestral oomycete secretome and reveal gene acquisitions by horizontal gene transfer.</title>
        <authorList>
            <person name="Misner I."/>
            <person name="Blouin N."/>
            <person name="Leonard G."/>
            <person name="Richards T.A."/>
            <person name="Lane C.E."/>
        </authorList>
    </citation>
    <scope>NUCLEOTIDE SEQUENCE [LARGE SCALE GENOMIC DNA]</scope>
    <source>
        <strain evidence="2 3">ATCC 34112</strain>
    </source>
</reference>
<evidence type="ECO:0000313" key="2">
    <source>
        <dbReference type="EMBL" id="OQR92596.1"/>
    </source>
</evidence>
<gene>
    <name evidence="2" type="ORF">THRCLA_22375</name>
</gene>
<dbReference type="AlphaFoldDB" id="A0A1V9Z3L9"/>
<sequence>MDERPWWRQERRHVPAPPSYNNELVERRHLLPIVHPPIDHFANIKPRIRLPPKEPRKEGVKRVTMPLVREERPQGIRINANTYVPENPPSRHKMTSPHKIRLLQQERDSESRLDSWVGSKQHREYIDERNQLPQHSNLGDKSYKRVDNSSAFFNLKLHPKFNGNNQENRTTTSATPTSCSSPVSYEIKKKLQMLHLEQEGVVQLSTSKAGQLSWEDTTGHRTWNSTRKEIDRRDEDE</sequence>
<dbReference type="OrthoDB" id="62055at2759"/>
<feature type="compositionally biased region" description="Basic and acidic residues" evidence="1">
    <location>
        <begin position="226"/>
        <end position="237"/>
    </location>
</feature>
<dbReference type="Proteomes" id="UP000243217">
    <property type="component" value="Unassembled WGS sequence"/>
</dbReference>